<dbReference type="EMBL" id="CP023737">
    <property type="protein sequence ID" value="ATQ68669.1"/>
    <property type="molecule type" value="Genomic_DNA"/>
</dbReference>
<proteinExistence type="predicted"/>
<keyword evidence="2" id="KW-1133">Transmembrane helix</keyword>
<feature type="compositionally biased region" description="Basic and acidic residues" evidence="1">
    <location>
        <begin position="1"/>
        <end position="10"/>
    </location>
</feature>
<feature type="region of interest" description="Disordered" evidence="1">
    <location>
        <begin position="117"/>
        <end position="197"/>
    </location>
</feature>
<evidence type="ECO:0000313" key="3">
    <source>
        <dbReference type="EMBL" id="ATQ68669.1"/>
    </source>
</evidence>
<dbReference type="Proteomes" id="UP000230709">
    <property type="component" value="Chromosome"/>
</dbReference>
<evidence type="ECO:0008006" key="5">
    <source>
        <dbReference type="Google" id="ProtNLM"/>
    </source>
</evidence>
<keyword evidence="2" id="KW-0812">Transmembrane</keyword>
<evidence type="ECO:0000256" key="1">
    <source>
        <dbReference type="SAM" id="MobiDB-lite"/>
    </source>
</evidence>
<protein>
    <recommendedName>
        <fullName evidence="5">Mitochondrial inner membrane protein</fullName>
    </recommendedName>
</protein>
<keyword evidence="4" id="KW-1185">Reference proteome</keyword>
<reference evidence="4" key="1">
    <citation type="submission" date="2017-10" db="EMBL/GenBank/DDBJ databases">
        <title>Completed PacBio SMRT sequence of Methylosinus trichosporium OB3b reveals presence of a third large plasmid.</title>
        <authorList>
            <person name="Charles T.C."/>
            <person name="Lynch M.D.J."/>
            <person name="Heil J.R."/>
            <person name="Cheng J."/>
        </authorList>
    </citation>
    <scope>NUCLEOTIDE SEQUENCE [LARGE SCALE GENOMIC DNA]</scope>
    <source>
        <strain evidence="4">OB3b</strain>
    </source>
</reference>
<keyword evidence="2" id="KW-0472">Membrane</keyword>
<evidence type="ECO:0000313" key="4">
    <source>
        <dbReference type="Proteomes" id="UP000230709"/>
    </source>
</evidence>
<feature type="compositionally biased region" description="Pro residues" evidence="1">
    <location>
        <begin position="125"/>
        <end position="134"/>
    </location>
</feature>
<feature type="compositionally biased region" description="Low complexity" evidence="1">
    <location>
        <begin position="40"/>
        <end position="50"/>
    </location>
</feature>
<name>A0A2D2D1C4_METT3</name>
<feature type="region of interest" description="Disordered" evidence="1">
    <location>
        <begin position="233"/>
        <end position="311"/>
    </location>
</feature>
<gene>
    <name evidence="3" type="ORF">CQW49_12835</name>
</gene>
<feature type="compositionally biased region" description="Basic and acidic residues" evidence="1">
    <location>
        <begin position="270"/>
        <end position="300"/>
    </location>
</feature>
<evidence type="ECO:0000256" key="2">
    <source>
        <dbReference type="SAM" id="Phobius"/>
    </source>
</evidence>
<accession>A0A2D2D1C4</accession>
<organism evidence="3 4">
    <name type="scientific">Methylosinus trichosporium (strain ATCC 35070 / NCIMB 11131 / UNIQEM 75 / OB3b)</name>
    <dbReference type="NCBI Taxonomy" id="595536"/>
    <lineage>
        <taxon>Bacteria</taxon>
        <taxon>Pseudomonadati</taxon>
        <taxon>Pseudomonadota</taxon>
        <taxon>Alphaproteobacteria</taxon>
        <taxon>Hyphomicrobiales</taxon>
        <taxon>Methylocystaceae</taxon>
        <taxon>Methylosinus</taxon>
    </lineage>
</organism>
<dbReference type="KEGG" id="mtw:CQW49_12835"/>
<feature type="compositionally biased region" description="Low complexity" evidence="1">
    <location>
        <begin position="237"/>
        <end position="256"/>
    </location>
</feature>
<feature type="region of interest" description="Disordered" evidence="1">
    <location>
        <begin position="1"/>
        <end position="52"/>
    </location>
</feature>
<sequence>MAQDEKDPETRGSGALDAAAADRPSVEPADSVEAQPALQATPAPMEAAPPTRRKNRLLMTSAVAILGLAATAGAIAAYRFRDKHEKLAAFAALVDDYSARPEKLVASLRETSVKWLGDAARPSKKPPSPAPEPRPPLHAEIKPTESKPAESKPASPSDDGERITWSAPPPIDAPTPPPRPVLEAPPAPAHEPPPVVAALPELDSEARAEIDALTKRLGELEQIARSALNLAEQARDAAANAPTPTPSAPAASAATPEFRDLNDNVSGLEGRIDELGDEMKALRERLDSPKDESRLPKEAMIEPPQKPAEDEPNPAAVVVIAHSLQKALERGAPFSTEFAALAAQGADKEALERLAASAETGAPTPHTLKTAFHPLVKRMETAAEPHAEESLSDRLIHGASKLVKMRAPGEATKIEIAEITTKIEAALGHEDIGAALAAFADLPEDARALAREWEESARRRLEADSAAATILSSAIAALGKKGKS</sequence>
<feature type="compositionally biased region" description="Basic and acidic residues" evidence="1">
    <location>
        <begin position="135"/>
        <end position="150"/>
    </location>
</feature>
<feature type="compositionally biased region" description="Pro residues" evidence="1">
    <location>
        <begin position="167"/>
        <end position="195"/>
    </location>
</feature>
<dbReference type="AlphaFoldDB" id="A0A2D2D1C4"/>
<feature type="transmembrane region" description="Helical" evidence="2">
    <location>
        <begin position="57"/>
        <end position="78"/>
    </location>
</feature>
<dbReference type="RefSeq" id="WP_003609211.1">
    <property type="nucleotide sequence ID" value="NZ_ADVE02000001.1"/>
</dbReference>
<dbReference type="STRING" id="595536.GCA_000178815_02599"/>